<evidence type="ECO:0000256" key="1">
    <source>
        <dbReference type="ARBA" id="ARBA00004141"/>
    </source>
</evidence>
<comment type="subcellular location">
    <subcellularLocation>
        <location evidence="1">Membrane</location>
        <topology evidence="1">Multi-pass membrane protein</topology>
    </subcellularLocation>
</comment>
<dbReference type="Pfam" id="PF00005">
    <property type="entry name" value="ABC_tran"/>
    <property type="match status" value="1"/>
</dbReference>
<evidence type="ECO:0000256" key="5">
    <source>
        <dbReference type="ARBA" id="ARBA00023136"/>
    </source>
</evidence>
<proteinExistence type="predicted"/>
<dbReference type="InterPro" id="IPR003439">
    <property type="entry name" value="ABC_transporter-like_ATP-bd"/>
</dbReference>
<reference evidence="7 8" key="1">
    <citation type="submission" date="2016-02" db="EMBL/GenBank/DDBJ databases">
        <title>Genome analysis of coral dinoflagellate symbionts highlights evolutionary adaptations to a symbiotic lifestyle.</title>
        <authorList>
            <person name="Aranda M."/>
            <person name="Li Y."/>
            <person name="Liew Y.J."/>
            <person name="Baumgarten S."/>
            <person name="Simakov O."/>
            <person name="Wilson M."/>
            <person name="Piel J."/>
            <person name="Ashoor H."/>
            <person name="Bougouffa S."/>
            <person name="Bajic V.B."/>
            <person name="Ryu T."/>
            <person name="Ravasi T."/>
            <person name="Bayer T."/>
            <person name="Micklem G."/>
            <person name="Kim H."/>
            <person name="Bhak J."/>
            <person name="Lajeunesse T.C."/>
            <person name="Voolstra C.R."/>
        </authorList>
    </citation>
    <scope>NUCLEOTIDE SEQUENCE [LARGE SCALE GENOMIC DNA]</scope>
    <source>
        <strain evidence="7 8">CCMP2467</strain>
    </source>
</reference>
<sequence length="143" mass="15053">MSTSAAATEAATLLKRLRLEAVADRRVGERYIGSSGQGLSGGEQRRLALACALAGEGGTQKSKALLADEPTTGLDTFQAADMVQLLGELGKARRCATILTIHQPRSSVWSMIEDVLLLAPGGQSIFCGPTEEAIAHLEGLTFR</sequence>
<keyword evidence="4" id="KW-1133">Transmembrane helix</keyword>
<evidence type="ECO:0000256" key="2">
    <source>
        <dbReference type="ARBA" id="ARBA00022448"/>
    </source>
</evidence>
<dbReference type="InterPro" id="IPR027417">
    <property type="entry name" value="P-loop_NTPase"/>
</dbReference>
<dbReference type="Proteomes" id="UP000186817">
    <property type="component" value="Unassembled WGS sequence"/>
</dbReference>
<dbReference type="OMA" id="SHKCAEG"/>
<dbReference type="AlphaFoldDB" id="A0A1Q9CG49"/>
<dbReference type="InterPro" id="IPR050352">
    <property type="entry name" value="ABCG_transporters"/>
</dbReference>
<evidence type="ECO:0000256" key="3">
    <source>
        <dbReference type="ARBA" id="ARBA00022692"/>
    </source>
</evidence>
<dbReference type="PANTHER" id="PTHR48041:SF139">
    <property type="entry name" value="PROTEIN SCARLET"/>
    <property type="match status" value="1"/>
</dbReference>
<dbReference type="SUPFAM" id="SSF52540">
    <property type="entry name" value="P-loop containing nucleoside triphosphate hydrolases"/>
    <property type="match status" value="1"/>
</dbReference>
<dbReference type="PANTHER" id="PTHR48041">
    <property type="entry name" value="ABC TRANSPORTER G FAMILY MEMBER 28"/>
    <property type="match status" value="1"/>
</dbReference>
<feature type="domain" description="ABC transporter" evidence="6">
    <location>
        <begin position="7"/>
        <end position="72"/>
    </location>
</feature>
<dbReference type="GO" id="GO:0016020">
    <property type="term" value="C:membrane"/>
    <property type="evidence" value="ECO:0007669"/>
    <property type="project" value="UniProtKB-SubCell"/>
</dbReference>
<dbReference type="Gene3D" id="3.40.50.300">
    <property type="entry name" value="P-loop containing nucleotide triphosphate hydrolases"/>
    <property type="match status" value="1"/>
</dbReference>
<gene>
    <name evidence="7" type="primary">ABCG4</name>
    <name evidence="7" type="ORF">AK812_SmicGene37499</name>
</gene>
<organism evidence="7 8">
    <name type="scientific">Symbiodinium microadriaticum</name>
    <name type="common">Dinoflagellate</name>
    <name type="synonym">Zooxanthella microadriatica</name>
    <dbReference type="NCBI Taxonomy" id="2951"/>
    <lineage>
        <taxon>Eukaryota</taxon>
        <taxon>Sar</taxon>
        <taxon>Alveolata</taxon>
        <taxon>Dinophyceae</taxon>
        <taxon>Suessiales</taxon>
        <taxon>Symbiodiniaceae</taxon>
        <taxon>Symbiodinium</taxon>
    </lineage>
</organism>
<keyword evidence="3" id="KW-0812">Transmembrane</keyword>
<keyword evidence="2" id="KW-0813">Transport</keyword>
<dbReference type="GO" id="GO:0005524">
    <property type="term" value="F:ATP binding"/>
    <property type="evidence" value="ECO:0007669"/>
    <property type="project" value="InterPro"/>
</dbReference>
<evidence type="ECO:0000313" key="8">
    <source>
        <dbReference type="Proteomes" id="UP000186817"/>
    </source>
</evidence>
<dbReference type="OrthoDB" id="184675at2759"/>
<protein>
    <submittedName>
        <fullName evidence="7">ABC transporter G family member 4</fullName>
    </submittedName>
</protein>
<evidence type="ECO:0000313" key="7">
    <source>
        <dbReference type="EMBL" id="OLP81899.1"/>
    </source>
</evidence>
<dbReference type="GO" id="GO:0042626">
    <property type="term" value="F:ATPase-coupled transmembrane transporter activity"/>
    <property type="evidence" value="ECO:0007669"/>
    <property type="project" value="TreeGrafter"/>
</dbReference>
<keyword evidence="8" id="KW-1185">Reference proteome</keyword>
<evidence type="ECO:0000259" key="6">
    <source>
        <dbReference type="Pfam" id="PF00005"/>
    </source>
</evidence>
<dbReference type="EMBL" id="LSRX01001240">
    <property type="protein sequence ID" value="OLP81899.1"/>
    <property type="molecule type" value="Genomic_DNA"/>
</dbReference>
<name>A0A1Q9CG49_SYMMI</name>
<dbReference type="GO" id="GO:0016887">
    <property type="term" value="F:ATP hydrolysis activity"/>
    <property type="evidence" value="ECO:0007669"/>
    <property type="project" value="InterPro"/>
</dbReference>
<accession>A0A1Q9CG49</accession>
<evidence type="ECO:0000256" key="4">
    <source>
        <dbReference type="ARBA" id="ARBA00022989"/>
    </source>
</evidence>
<keyword evidence="5" id="KW-0472">Membrane</keyword>
<comment type="caution">
    <text evidence="7">The sequence shown here is derived from an EMBL/GenBank/DDBJ whole genome shotgun (WGS) entry which is preliminary data.</text>
</comment>